<protein>
    <submittedName>
        <fullName evidence="2">DUF1194 domain-containing protein</fullName>
    </submittedName>
</protein>
<sequence>MAKKMVAGAALAAMLALPARGATLVDVELQLLVDVSGSIDETEFGLQRQGYADAFNDPLVQAAILDTSDGKTGAIAVQMIYWSGPTSIAVDWTLIDSAAAAAAFASAILAVDRPFEGATQPATAIQFGTGQFAGNDFDAAQQIMDISGDGPGTQPATTSGMRDNALASGIDQINGIIIEGEEGLEDWYRSNIIGGTDAFLIATSGFDSFGDALKLKLRAEIEGTSPGQLGDVPLPAPAFLLIGGLAGLALLGRRRSTG</sequence>
<proteinExistence type="predicted"/>
<dbReference type="NCBIfam" id="TIGR03370">
    <property type="entry name" value="VPLPA-CTERM"/>
    <property type="match status" value="1"/>
</dbReference>
<keyword evidence="1" id="KW-0732">Signal</keyword>
<dbReference type="Pfam" id="PF06707">
    <property type="entry name" value="DUF1194"/>
    <property type="match status" value="1"/>
</dbReference>
<dbReference type="Proteomes" id="UP001239909">
    <property type="component" value="Unassembled WGS sequence"/>
</dbReference>
<feature type="signal peptide" evidence="1">
    <location>
        <begin position="1"/>
        <end position="21"/>
    </location>
</feature>
<reference evidence="2 3" key="1">
    <citation type="submission" date="2023-04" db="EMBL/GenBank/DDBJ databases">
        <title>Marinoamorphus aggregata gen. nov., sp. Nov., isolate from tissue of brittle star Ophioplocus japonicus.</title>
        <authorList>
            <person name="Kawano K."/>
            <person name="Sawayama S."/>
            <person name="Nakagawa S."/>
        </authorList>
    </citation>
    <scope>NUCLEOTIDE SEQUENCE [LARGE SCALE GENOMIC DNA]</scope>
    <source>
        <strain evidence="2 3">NKW23</strain>
    </source>
</reference>
<evidence type="ECO:0000313" key="2">
    <source>
        <dbReference type="EMBL" id="GMG82902.1"/>
    </source>
</evidence>
<organism evidence="2 3">
    <name type="scientific">Paralimibaculum aggregatum</name>
    <dbReference type="NCBI Taxonomy" id="3036245"/>
    <lineage>
        <taxon>Bacteria</taxon>
        <taxon>Pseudomonadati</taxon>
        <taxon>Pseudomonadota</taxon>
        <taxon>Alphaproteobacteria</taxon>
        <taxon>Rhodobacterales</taxon>
        <taxon>Paracoccaceae</taxon>
        <taxon>Paralimibaculum</taxon>
    </lineage>
</organism>
<comment type="caution">
    <text evidence="2">The sequence shown here is derived from an EMBL/GenBank/DDBJ whole genome shotgun (WGS) entry which is preliminary data.</text>
</comment>
<dbReference type="EMBL" id="BSYI01000014">
    <property type="protein sequence ID" value="GMG82902.1"/>
    <property type="molecule type" value="Genomic_DNA"/>
</dbReference>
<name>A0ABQ6LIV2_9RHOB</name>
<dbReference type="InterPro" id="IPR022472">
    <property type="entry name" value="VPLPA-CTERM"/>
</dbReference>
<feature type="chain" id="PRO_5045323219" evidence="1">
    <location>
        <begin position="22"/>
        <end position="258"/>
    </location>
</feature>
<evidence type="ECO:0000256" key="1">
    <source>
        <dbReference type="SAM" id="SignalP"/>
    </source>
</evidence>
<dbReference type="SUPFAM" id="SSF53300">
    <property type="entry name" value="vWA-like"/>
    <property type="match status" value="1"/>
</dbReference>
<dbReference type="InterPro" id="IPR036465">
    <property type="entry name" value="vWFA_dom_sf"/>
</dbReference>
<gene>
    <name evidence="2" type="ORF">LNKW23_21150</name>
</gene>
<dbReference type="InterPro" id="IPR010607">
    <property type="entry name" value="DUF1194"/>
</dbReference>
<accession>A0ABQ6LIV2</accession>
<keyword evidence="3" id="KW-1185">Reference proteome</keyword>
<evidence type="ECO:0000313" key="3">
    <source>
        <dbReference type="Proteomes" id="UP001239909"/>
    </source>
</evidence>